<gene>
    <name evidence="1" type="ORF">GK108_11005</name>
</gene>
<name>A0A6L9L7S8_9BACT</name>
<evidence type="ECO:0000313" key="2">
    <source>
        <dbReference type="Proteomes" id="UP000474175"/>
    </source>
</evidence>
<evidence type="ECO:0000313" key="1">
    <source>
        <dbReference type="EMBL" id="NDU95402.1"/>
    </source>
</evidence>
<dbReference type="Proteomes" id="UP000474175">
    <property type="component" value="Unassembled WGS sequence"/>
</dbReference>
<organism evidence="1 2">
    <name type="scientific">Spirosoma terrae</name>
    <dbReference type="NCBI Taxonomy" id="1968276"/>
    <lineage>
        <taxon>Bacteria</taxon>
        <taxon>Pseudomonadati</taxon>
        <taxon>Bacteroidota</taxon>
        <taxon>Cytophagia</taxon>
        <taxon>Cytophagales</taxon>
        <taxon>Cytophagaceae</taxon>
        <taxon>Spirosoma</taxon>
    </lineage>
</organism>
<reference evidence="1 2" key="1">
    <citation type="submission" date="2020-02" db="EMBL/GenBank/DDBJ databases">
        <title>Draft genome sequence of two Spirosoma agri KCTC 52727 and Spirosoma terrae KCTC 52035.</title>
        <authorList>
            <person name="Rojas J."/>
            <person name="Ambika Manirajan B."/>
            <person name="Suarez C."/>
            <person name="Ratering S."/>
            <person name="Schnell S."/>
        </authorList>
    </citation>
    <scope>NUCLEOTIDE SEQUENCE [LARGE SCALE GENOMIC DNA]</scope>
    <source>
        <strain evidence="1 2">KCTC 52035</strain>
    </source>
</reference>
<dbReference type="RefSeq" id="WP_163947351.1">
    <property type="nucleotide sequence ID" value="NZ_JAAFZH010000004.1"/>
</dbReference>
<accession>A0A6L9L7S8</accession>
<keyword evidence="2" id="KW-1185">Reference proteome</keyword>
<sequence length="77" mass="9088">METVVRKPLTNLQLELLKTFSHQLEETELLEVKKILAEFFAKRAVEQANAAWDQKGWTDEDVDRLLETKMRKNSKEK</sequence>
<dbReference type="AlphaFoldDB" id="A0A6L9L7S8"/>
<protein>
    <submittedName>
        <fullName evidence="1">Uncharacterized protein</fullName>
    </submittedName>
</protein>
<dbReference type="EMBL" id="JAAFZH010000004">
    <property type="protein sequence ID" value="NDU95402.1"/>
    <property type="molecule type" value="Genomic_DNA"/>
</dbReference>
<comment type="caution">
    <text evidence="1">The sequence shown here is derived from an EMBL/GenBank/DDBJ whole genome shotgun (WGS) entry which is preliminary data.</text>
</comment>
<proteinExistence type="predicted"/>